<dbReference type="Proteomes" id="UP000432015">
    <property type="component" value="Unassembled WGS sequence"/>
</dbReference>
<dbReference type="PROSITE" id="PS50011">
    <property type="entry name" value="PROTEIN_KINASE_DOM"/>
    <property type="match status" value="1"/>
</dbReference>
<feature type="binding site" evidence="3">
    <location>
        <begin position="451"/>
        <end position="458"/>
    </location>
    <ligand>
        <name>ATP</name>
        <dbReference type="ChEBI" id="CHEBI:30616"/>
    </ligand>
</feature>
<evidence type="ECO:0000256" key="4">
    <source>
        <dbReference type="PROSITE-ProRule" id="PRU10141"/>
    </source>
</evidence>
<dbReference type="PROSITE" id="PS50901">
    <property type="entry name" value="FTSK"/>
    <property type="match status" value="1"/>
</dbReference>
<keyword evidence="1 3" id="KW-0547">Nucleotide-binding</keyword>
<keyword evidence="9" id="KW-1185">Reference proteome</keyword>
<sequence length="686" mass="74099">MAIGDRPSVDSAILDDVLGVYRRASPRHDFMSSSSPRIGHWIRAGSGLDAGGRRRDGRSAVGYGRIVSAGGGDKDREGPSLYGGMEFSGRYLLEECIGRGAMGEVWRALDRRLNRPVAVKILPASQRGVAARVDRFRQEAQIAAGLQHPGITVVHDVGEHKGLLYFVMEYLKGEDLAKVIREVPSGLPIERVVHFGVQLTDALETAHRHGVVHRDIKPANIMVTVFDRVKICDFGVARIVEQIGGETGTVGVGTPLYTAPEQFGGRAGASADLYSLGCVLYEALTGCAPFQGSPTELMRKHTHEAPPPVASLRSDVPAELGALVMSLLEKDAGKRPPDASSVRQRLRAIRRMLRNVAAGGGFAVSVPESDRSDPAAEPRSQKRLEPPRRSLLAAGDRFATAPETHYVRLDTVLRSALDRDGVHPLTVGIGEGPDGAIVTDLARLAHLLIAGIHPAAKSMAIHSIMTSMLMHAGPDQVRMLLADSALTELSIYADLPHLLTPAVTDPGSAIGMLAWTEEEMERRYDDLAAHGLRRLDDYNESVRSGRIERPNHKNGDATTYPYIVVVVAELSDLMAVAPQETEGLIARLARLARAVGIHLVLGAQRVTDRVLPRRIRTNIPSRLALAVASGEESELVIDQGGAESLSDGEALFLPKGLDEPCKVRCSAVTEREIRTVVDHWAQQVEG</sequence>
<feature type="binding site" evidence="4">
    <location>
        <position position="120"/>
    </location>
    <ligand>
        <name>ATP</name>
        <dbReference type="ChEBI" id="CHEBI:30616"/>
    </ligand>
</feature>
<gene>
    <name evidence="8" type="ORF">GNZ18_18330</name>
</gene>
<dbReference type="Gene3D" id="3.40.50.300">
    <property type="entry name" value="P-loop containing nucleotide triphosphate hydrolases"/>
    <property type="match status" value="1"/>
</dbReference>
<dbReference type="GO" id="GO:0005524">
    <property type="term" value="F:ATP binding"/>
    <property type="evidence" value="ECO:0007669"/>
    <property type="project" value="UniProtKB-UniRule"/>
</dbReference>
<dbReference type="Pfam" id="PF01580">
    <property type="entry name" value="FtsK_SpoIIIE"/>
    <property type="match status" value="1"/>
</dbReference>
<accession>A0A7K1L291</accession>
<feature type="domain" description="FtsK" evidence="7">
    <location>
        <begin position="434"/>
        <end position="634"/>
    </location>
</feature>
<dbReference type="InterPro" id="IPR050206">
    <property type="entry name" value="FtsK/SpoIIIE/SftA"/>
</dbReference>
<dbReference type="Pfam" id="PF00069">
    <property type="entry name" value="Pkinase"/>
    <property type="match status" value="1"/>
</dbReference>
<dbReference type="GO" id="GO:0004672">
    <property type="term" value="F:protein kinase activity"/>
    <property type="evidence" value="ECO:0007669"/>
    <property type="project" value="InterPro"/>
</dbReference>
<keyword evidence="8" id="KW-0418">Kinase</keyword>
<evidence type="ECO:0000256" key="3">
    <source>
        <dbReference type="PROSITE-ProRule" id="PRU00289"/>
    </source>
</evidence>
<dbReference type="PROSITE" id="PS00107">
    <property type="entry name" value="PROTEIN_KINASE_ATP"/>
    <property type="match status" value="1"/>
</dbReference>
<dbReference type="InterPro" id="IPR000719">
    <property type="entry name" value="Prot_kinase_dom"/>
</dbReference>
<feature type="domain" description="Protein kinase" evidence="6">
    <location>
        <begin position="91"/>
        <end position="353"/>
    </location>
</feature>
<dbReference type="PROSITE" id="PS00108">
    <property type="entry name" value="PROTEIN_KINASE_ST"/>
    <property type="match status" value="1"/>
</dbReference>
<evidence type="ECO:0000313" key="9">
    <source>
        <dbReference type="Proteomes" id="UP000432015"/>
    </source>
</evidence>
<evidence type="ECO:0000256" key="5">
    <source>
        <dbReference type="SAM" id="MobiDB-lite"/>
    </source>
</evidence>
<proteinExistence type="predicted"/>
<comment type="caution">
    <text evidence="8">The sequence shown here is derived from an EMBL/GenBank/DDBJ whole genome shotgun (WGS) entry which is preliminary data.</text>
</comment>
<evidence type="ECO:0000313" key="8">
    <source>
        <dbReference type="EMBL" id="MUN38550.1"/>
    </source>
</evidence>
<dbReference type="EMBL" id="WOFH01000006">
    <property type="protein sequence ID" value="MUN38550.1"/>
    <property type="molecule type" value="Genomic_DNA"/>
</dbReference>
<protein>
    <submittedName>
        <fullName evidence="8">Protein kinase</fullName>
    </submittedName>
</protein>
<dbReference type="PANTHER" id="PTHR22683:SF41">
    <property type="entry name" value="DNA TRANSLOCASE FTSK"/>
    <property type="match status" value="1"/>
</dbReference>
<dbReference type="InterPro" id="IPR008271">
    <property type="entry name" value="Ser/Thr_kinase_AS"/>
</dbReference>
<dbReference type="PANTHER" id="PTHR22683">
    <property type="entry name" value="SPORULATION PROTEIN RELATED"/>
    <property type="match status" value="1"/>
</dbReference>
<dbReference type="CDD" id="cd14014">
    <property type="entry name" value="STKc_PknB_like"/>
    <property type="match status" value="1"/>
</dbReference>
<feature type="compositionally biased region" description="Basic and acidic residues" evidence="5">
    <location>
        <begin position="368"/>
        <end position="388"/>
    </location>
</feature>
<dbReference type="AlphaFoldDB" id="A0A7K1L291"/>
<dbReference type="Gene3D" id="3.30.200.20">
    <property type="entry name" value="Phosphorylase Kinase, domain 1"/>
    <property type="match status" value="1"/>
</dbReference>
<keyword evidence="8" id="KW-0808">Transferase</keyword>
<evidence type="ECO:0000259" key="6">
    <source>
        <dbReference type="PROSITE" id="PS50011"/>
    </source>
</evidence>
<dbReference type="SUPFAM" id="SSF56112">
    <property type="entry name" value="Protein kinase-like (PK-like)"/>
    <property type="match status" value="1"/>
</dbReference>
<dbReference type="SMART" id="SM00220">
    <property type="entry name" value="S_TKc"/>
    <property type="match status" value="1"/>
</dbReference>
<reference evidence="8 9" key="1">
    <citation type="submission" date="2019-11" db="EMBL/GenBank/DDBJ databases">
        <authorList>
            <person name="Cao P."/>
        </authorList>
    </citation>
    <scope>NUCLEOTIDE SEQUENCE [LARGE SCALE GENOMIC DNA]</scope>
    <source>
        <strain evidence="8 9">NEAU-AAG5</strain>
    </source>
</reference>
<organism evidence="8 9">
    <name type="scientific">Actinomadura litoris</name>
    <dbReference type="NCBI Taxonomy" id="2678616"/>
    <lineage>
        <taxon>Bacteria</taxon>
        <taxon>Bacillati</taxon>
        <taxon>Actinomycetota</taxon>
        <taxon>Actinomycetes</taxon>
        <taxon>Streptosporangiales</taxon>
        <taxon>Thermomonosporaceae</taxon>
        <taxon>Actinomadura</taxon>
    </lineage>
</organism>
<dbReference type="Gene3D" id="1.10.510.10">
    <property type="entry name" value="Transferase(Phosphotransferase) domain 1"/>
    <property type="match status" value="1"/>
</dbReference>
<evidence type="ECO:0000256" key="1">
    <source>
        <dbReference type="ARBA" id="ARBA00022741"/>
    </source>
</evidence>
<dbReference type="InterPro" id="IPR017441">
    <property type="entry name" value="Protein_kinase_ATP_BS"/>
</dbReference>
<name>A0A7K1L291_9ACTN</name>
<dbReference type="SUPFAM" id="SSF52540">
    <property type="entry name" value="P-loop containing nucleoside triphosphate hydrolases"/>
    <property type="match status" value="1"/>
</dbReference>
<keyword evidence="2 3" id="KW-0067">ATP-binding</keyword>
<dbReference type="InterPro" id="IPR002543">
    <property type="entry name" value="FtsK_dom"/>
</dbReference>
<feature type="region of interest" description="Disordered" evidence="5">
    <location>
        <begin position="363"/>
        <end position="390"/>
    </location>
</feature>
<dbReference type="InterPro" id="IPR027417">
    <property type="entry name" value="P-loop_NTPase"/>
</dbReference>
<dbReference type="GO" id="GO:0003677">
    <property type="term" value="F:DNA binding"/>
    <property type="evidence" value="ECO:0007669"/>
    <property type="project" value="InterPro"/>
</dbReference>
<dbReference type="InterPro" id="IPR011009">
    <property type="entry name" value="Kinase-like_dom_sf"/>
</dbReference>
<evidence type="ECO:0000256" key="2">
    <source>
        <dbReference type="ARBA" id="ARBA00022840"/>
    </source>
</evidence>
<evidence type="ECO:0000259" key="7">
    <source>
        <dbReference type="PROSITE" id="PS50901"/>
    </source>
</evidence>